<keyword evidence="2" id="KW-1185">Reference proteome</keyword>
<accession>A0A0A1U4W8</accession>
<dbReference type="InterPro" id="IPR009030">
    <property type="entry name" value="Growth_fac_rcpt_cys_sf"/>
</dbReference>
<dbReference type="AlphaFoldDB" id="A0A0A1U4W8"/>
<evidence type="ECO:0000313" key="2">
    <source>
        <dbReference type="Proteomes" id="UP000014680"/>
    </source>
</evidence>
<name>A0A0A1U4W8_ENTIV</name>
<dbReference type="RefSeq" id="XP_004256088.1">
    <property type="nucleotide sequence ID" value="XM_004256040.1"/>
</dbReference>
<organism evidence="1 2">
    <name type="scientific">Entamoeba invadens IP1</name>
    <dbReference type="NCBI Taxonomy" id="370355"/>
    <lineage>
        <taxon>Eukaryota</taxon>
        <taxon>Amoebozoa</taxon>
        <taxon>Evosea</taxon>
        <taxon>Archamoebae</taxon>
        <taxon>Mastigamoebida</taxon>
        <taxon>Entamoebidae</taxon>
        <taxon>Entamoeba</taxon>
    </lineage>
</organism>
<evidence type="ECO:0000313" key="1">
    <source>
        <dbReference type="EMBL" id="ELP89317.1"/>
    </source>
</evidence>
<dbReference type="KEGG" id="eiv:EIN_285430"/>
<dbReference type="EMBL" id="KB206647">
    <property type="protein sequence ID" value="ELP89317.1"/>
    <property type="molecule type" value="Genomic_DNA"/>
</dbReference>
<dbReference type="SUPFAM" id="SSF57184">
    <property type="entry name" value="Growth factor receptor domain"/>
    <property type="match status" value="3"/>
</dbReference>
<sequence>MKVMLSCSGRYYVIVQSQKYFIYNNKQCTYGVYTKNSFTCLNYYSCTNLYYSTTLSKCIECPIEKRVFCLRTGKCIKCETNYLLDSKNNTCTLFHIDNCLISQNGICLKCEEGKLLENGLCVSPKNNCQQFDIDANCLLCDTTWKLINEGILCETVDIKNNSNSQRNITSCVDGYFVKDNKCVSCQDKYNGSYLCDSIQPLQCNTTLNYVLEENKNCEKSSCFLMENTQKDQNGKCLSNQPNCRIIVNNKCVTCDENYILSNSKCLSSVDNYYEIDNSTYGYYRNGLDCQNRLINCFTCNTANSCLTYYSTNYMTGDGLCKPQNE</sequence>
<dbReference type="OrthoDB" id="25879at2759"/>
<protein>
    <submittedName>
        <fullName evidence="1">Uncharacterized protein</fullName>
    </submittedName>
</protein>
<dbReference type="Proteomes" id="UP000014680">
    <property type="component" value="Unassembled WGS sequence"/>
</dbReference>
<dbReference type="GeneID" id="14888300"/>
<reference evidence="1 2" key="1">
    <citation type="submission" date="2012-10" db="EMBL/GenBank/DDBJ databases">
        <authorList>
            <person name="Zafar N."/>
            <person name="Inman J."/>
            <person name="Hall N."/>
            <person name="Lorenzi H."/>
            <person name="Caler E."/>
        </authorList>
    </citation>
    <scope>NUCLEOTIDE SEQUENCE [LARGE SCALE GENOMIC DNA]</scope>
    <source>
        <strain evidence="1 2">IP1</strain>
    </source>
</reference>
<gene>
    <name evidence="1" type="ORF">EIN_285430</name>
</gene>
<proteinExistence type="predicted"/>
<dbReference type="VEuPathDB" id="AmoebaDB:EIN_285430"/>